<dbReference type="Proteomes" id="UP000824469">
    <property type="component" value="Unassembled WGS sequence"/>
</dbReference>
<comment type="caution">
    <text evidence="2">The sequence shown here is derived from an EMBL/GenBank/DDBJ whole genome shotgun (WGS) entry which is preliminary data.</text>
</comment>
<proteinExistence type="predicted"/>
<organism evidence="2 3">
    <name type="scientific">Taxus chinensis</name>
    <name type="common">Chinese yew</name>
    <name type="synonym">Taxus wallichiana var. chinensis</name>
    <dbReference type="NCBI Taxonomy" id="29808"/>
    <lineage>
        <taxon>Eukaryota</taxon>
        <taxon>Viridiplantae</taxon>
        <taxon>Streptophyta</taxon>
        <taxon>Embryophyta</taxon>
        <taxon>Tracheophyta</taxon>
        <taxon>Spermatophyta</taxon>
        <taxon>Pinopsida</taxon>
        <taxon>Pinidae</taxon>
        <taxon>Conifers II</taxon>
        <taxon>Cupressales</taxon>
        <taxon>Taxaceae</taxon>
        <taxon>Taxus</taxon>
    </lineage>
</organism>
<protein>
    <submittedName>
        <fullName evidence="2">Uncharacterized protein</fullName>
    </submittedName>
</protein>
<evidence type="ECO:0000313" key="3">
    <source>
        <dbReference type="Proteomes" id="UP000824469"/>
    </source>
</evidence>
<feature type="non-terminal residue" evidence="2">
    <location>
        <position position="1"/>
    </location>
</feature>
<evidence type="ECO:0000313" key="2">
    <source>
        <dbReference type="EMBL" id="KAH9293805.1"/>
    </source>
</evidence>
<accession>A0AA38C405</accession>
<evidence type="ECO:0000256" key="1">
    <source>
        <dbReference type="SAM" id="MobiDB-lite"/>
    </source>
</evidence>
<feature type="non-terminal residue" evidence="2">
    <location>
        <position position="55"/>
    </location>
</feature>
<dbReference type="AlphaFoldDB" id="A0AA38C405"/>
<feature type="region of interest" description="Disordered" evidence="1">
    <location>
        <begin position="27"/>
        <end position="55"/>
    </location>
</feature>
<reference evidence="2 3" key="1">
    <citation type="journal article" date="2021" name="Nat. Plants">
        <title>The Taxus genome provides insights into paclitaxel biosynthesis.</title>
        <authorList>
            <person name="Xiong X."/>
            <person name="Gou J."/>
            <person name="Liao Q."/>
            <person name="Li Y."/>
            <person name="Zhou Q."/>
            <person name="Bi G."/>
            <person name="Li C."/>
            <person name="Du R."/>
            <person name="Wang X."/>
            <person name="Sun T."/>
            <person name="Guo L."/>
            <person name="Liang H."/>
            <person name="Lu P."/>
            <person name="Wu Y."/>
            <person name="Zhang Z."/>
            <person name="Ro D.K."/>
            <person name="Shang Y."/>
            <person name="Huang S."/>
            <person name="Yan J."/>
        </authorList>
    </citation>
    <scope>NUCLEOTIDE SEQUENCE [LARGE SCALE GENOMIC DNA]</scope>
    <source>
        <strain evidence="2">Ta-2019</strain>
    </source>
</reference>
<keyword evidence="3" id="KW-1185">Reference proteome</keyword>
<name>A0AA38C405_TAXCH</name>
<dbReference type="EMBL" id="JAHRHJ020000701">
    <property type="protein sequence ID" value="KAH9293805.1"/>
    <property type="molecule type" value="Genomic_DNA"/>
</dbReference>
<gene>
    <name evidence="2" type="ORF">KI387_040991</name>
</gene>
<sequence length="55" mass="6230">FVTKAKSRKETKFIPIFLDYSCSIGQDSSSQEEMEQPPKNKAIGSSDLFQESSKR</sequence>